<dbReference type="PANTHER" id="PTHR43298:SF2">
    <property type="entry name" value="FMN_FAD EXPORTER YEEO-RELATED"/>
    <property type="match status" value="1"/>
</dbReference>
<dbReference type="InterPro" id="IPR002528">
    <property type="entry name" value="MATE_fam"/>
</dbReference>
<evidence type="ECO:0000313" key="12">
    <source>
        <dbReference type="Proteomes" id="UP000286482"/>
    </source>
</evidence>
<name>A0A420EHA4_9ALTE</name>
<accession>A0A420EHA4</accession>
<organism evidence="11 12">
    <name type="scientific">Alginatibacterium sediminis</name>
    <dbReference type="NCBI Taxonomy" id="2164068"/>
    <lineage>
        <taxon>Bacteria</taxon>
        <taxon>Pseudomonadati</taxon>
        <taxon>Pseudomonadota</taxon>
        <taxon>Gammaproteobacteria</taxon>
        <taxon>Alteromonadales</taxon>
        <taxon>Alteromonadaceae</taxon>
        <taxon>Alginatibacterium</taxon>
    </lineage>
</organism>
<evidence type="ECO:0000256" key="7">
    <source>
        <dbReference type="ARBA" id="ARBA00023065"/>
    </source>
</evidence>
<feature type="transmembrane region" description="Helical" evidence="10">
    <location>
        <begin position="136"/>
        <end position="153"/>
    </location>
</feature>
<reference evidence="11 12" key="1">
    <citation type="submission" date="2018-09" db="EMBL/GenBank/DDBJ databases">
        <authorList>
            <person name="Wang Z."/>
        </authorList>
    </citation>
    <scope>NUCLEOTIDE SEQUENCE [LARGE SCALE GENOMIC DNA]</scope>
    <source>
        <strain evidence="11 12">ALS 81</strain>
    </source>
</reference>
<protein>
    <recommendedName>
        <fullName evidence="9">Multidrug-efflux transporter</fullName>
    </recommendedName>
</protein>
<evidence type="ECO:0000256" key="5">
    <source>
        <dbReference type="ARBA" id="ARBA00022692"/>
    </source>
</evidence>
<keyword evidence="7" id="KW-0406">Ion transport</keyword>
<dbReference type="InterPro" id="IPR050222">
    <property type="entry name" value="MATE_MdtK"/>
</dbReference>
<feature type="transmembrane region" description="Helical" evidence="10">
    <location>
        <begin position="244"/>
        <end position="270"/>
    </location>
</feature>
<dbReference type="PANTHER" id="PTHR43298">
    <property type="entry name" value="MULTIDRUG RESISTANCE PROTEIN NORM-RELATED"/>
    <property type="match status" value="1"/>
</dbReference>
<feature type="transmembrane region" description="Helical" evidence="10">
    <location>
        <begin position="392"/>
        <end position="414"/>
    </location>
</feature>
<keyword evidence="2" id="KW-0813">Transport</keyword>
<sequence>MPHSHRFYNRYRKQILDILALLGPILIAQLTVVGMSFVDTVMAGNVGFTDLAAVAVAASFVNPITLLMQGILLALTPLIAYQVGAKLTNRTANTVHQGVYLAIAMTILSWLALAYSPELFSYLEIEPELEAMARQYLVFYSYGLPAFALYHVLRCLNEAYSNLKAIMLIGVFALLLNIPLNYIFINGLMGAPKLGGAGCGIATALVYWFMFIALFVYVQRSSKFKSLNLLSHWNPPQITKLKKILGIGLPIGASIFFEVSLFSTIALLLAPLGADVVASHQIALNFTSMVFMLPLSIGISVTILVGNKLGEQDHKGAKHAAWTGIGMCASFAICSAILTVLFRHHIVDWYTDDSHVAVVAASLMLMAASYQLPDFLQVVAAGALRGYQDTKYVMMVTMLSFWPLGLGIGSILAFTDWVTSEPMGVYGFWVAMIIALTCCCLSLVVRLRKISNLTDPLAAHQQ</sequence>
<dbReference type="Pfam" id="PF01554">
    <property type="entry name" value="MatE"/>
    <property type="match status" value="2"/>
</dbReference>
<keyword evidence="8 10" id="KW-0472">Membrane</keyword>
<dbReference type="GO" id="GO:0006811">
    <property type="term" value="P:monoatomic ion transport"/>
    <property type="evidence" value="ECO:0007669"/>
    <property type="project" value="UniProtKB-KW"/>
</dbReference>
<evidence type="ECO:0000256" key="10">
    <source>
        <dbReference type="SAM" id="Phobius"/>
    </source>
</evidence>
<feature type="transmembrane region" description="Helical" evidence="10">
    <location>
        <begin position="15"/>
        <end position="37"/>
    </location>
</feature>
<keyword evidence="4" id="KW-1003">Cell membrane</keyword>
<gene>
    <name evidence="11" type="ORF">DBZ36_06250</name>
</gene>
<dbReference type="OrthoDB" id="9780160at2"/>
<keyword evidence="6 10" id="KW-1133">Transmembrane helix</keyword>
<feature type="transmembrane region" description="Helical" evidence="10">
    <location>
        <begin position="426"/>
        <end position="445"/>
    </location>
</feature>
<dbReference type="AlphaFoldDB" id="A0A420EHA4"/>
<dbReference type="GO" id="GO:0005886">
    <property type="term" value="C:plasma membrane"/>
    <property type="evidence" value="ECO:0007669"/>
    <property type="project" value="UniProtKB-SubCell"/>
</dbReference>
<comment type="caution">
    <text evidence="11">The sequence shown here is derived from an EMBL/GenBank/DDBJ whole genome shotgun (WGS) entry which is preliminary data.</text>
</comment>
<evidence type="ECO:0000256" key="2">
    <source>
        <dbReference type="ARBA" id="ARBA00022448"/>
    </source>
</evidence>
<dbReference type="CDD" id="cd13131">
    <property type="entry name" value="MATE_NorM_like"/>
    <property type="match status" value="1"/>
</dbReference>
<evidence type="ECO:0000256" key="9">
    <source>
        <dbReference type="ARBA" id="ARBA00031636"/>
    </source>
</evidence>
<keyword evidence="12" id="KW-1185">Reference proteome</keyword>
<dbReference type="InterPro" id="IPR048279">
    <property type="entry name" value="MdtK-like"/>
</dbReference>
<feature type="transmembrane region" description="Helical" evidence="10">
    <location>
        <begin position="319"/>
        <end position="342"/>
    </location>
</feature>
<dbReference type="Proteomes" id="UP000286482">
    <property type="component" value="Unassembled WGS sequence"/>
</dbReference>
<comment type="subcellular location">
    <subcellularLocation>
        <location evidence="1">Cell inner membrane</location>
        <topology evidence="1">Multi-pass membrane protein</topology>
    </subcellularLocation>
</comment>
<evidence type="ECO:0000256" key="4">
    <source>
        <dbReference type="ARBA" id="ARBA00022475"/>
    </source>
</evidence>
<keyword evidence="3" id="KW-0050">Antiport</keyword>
<evidence type="ECO:0000256" key="1">
    <source>
        <dbReference type="ARBA" id="ARBA00004429"/>
    </source>
</evidence>
<feature type="transmembrane region" description="Helical" evidence="10">
    <location>
        <begin position="99"/>
        <end position="116"/>
    </location>
</feature>
<dbReference type="GO" id="GO:0042910">
    <property type="term" value="F:xenobiotic transmembrane transporter activity"/>
    <property type="evidence" value="ECO:0007669"/>
    <property type="project" value="InterPro"/>
</dbReference>
<feature type="transmembrane region" description="Helical" evidence="10">
    <location>
        <begin position="57"/>
        <end position="79"/>
    </location>
</feature>
<dbReference type="EMBL" id="RAQO01000004">
    <property type="protein sequence ID" value="RKF20048.1"/>
    <property type="molecule type" value="Genomic_DNA"/>
</dbReference>
<dbReference type="GO" id="GO:0015297">
    <property type="term" value="F:antiporter activity"/>
    <property type="evidence" value="ECO:0007669"/>
    <property type="project" value="UniProtKB-KW"/>
</dbReference>
<feature type="transmembrane region" description="Helical" evidence="10">
    <location>
        <begin position="282"/>
        <end position="307"/>
    </location>
</feature>
<keyword evidence="5 10" id="KW-0812">Transmembrane</keyword>
<evidence type="ECO:0000256" key="8">
    <source>
        <dbReference type="ARBA" id="ARBA00023136"/>
    </source>
</evidence>
<evidence type="ECO:0000256" key="6">
    <source>
        <dbReference type="ARBA" id="ARBA00022989"/>
    </source>
</evidence>
<feature type="transmembrane region" description="Helical" evidence="10">
    <location>
        <begin position="354"/>
        <end position="372"/>
    </location>
</feature>
<evidence type="ECO:0000313" key="11">
    <source>
        <dbReference type="EMBL" id="RKF20048.1"/>
    </source>
</evidence>
<dbReference type="PIRSF" id="PIRSF006603">
    <property type="entry name" value="DinF"/>
    <property type="match status" value="1"/>
</dbReference>
<feature type="transmembrane region" description="Helical" evidence="10">
    <location>
        <begin position="165"/>
        <end position="188"/>
    </location>
</feature>
<dbReference type="NCBIfam" id="TIGR00797">
    <property type="entry name" value="matE"/>
    <property type="match status" value="1"/>
</dbReference>
<proteinExistence type="predicted"/>
<dbReference type="RefSeq" id="WP_120354052.1">
    <property type="nucleotide sequence ID" value="NZ_RAQO01000004.1"/>
</dbReference>
<evidence type="ECO:0000256" key="3">
    <source>
        <dbReference type="ARBA" id="ARBA00022449"/>
    </source>
</evidence>
<feature type="transmembrane region" description="Helical" evidence="10">
    <location>
        <begin position="194"/>
        <end position="218"/>
    </location>
</feature>